<proteinExistence type="inferred from homology"/>
<feature type="domain" description="Cupin type-1" evidence="4">
    <location>
        <begin position="433"/>
        <end position="571"/>
    </location>
</feature>
<feature type="region of interest" description="Disordered" evidence="2">
    <location>
        <begin position="683"/>
        <end position="714"/>
    </location>
</feature>
<gene>
    <name evidence="6" type="primary">LOC103484183</name>
</gene>
<keyword evidence="5" id="KW-1185">Reference proteome</keyword>
<accession>A0ABM3KXN0</accession>
<protein>
    <submittedName>
        <fullName evidence="6">Vicilin Jug r 2.0101</fullName>
    </submittedName>
</protein>
<keyword evidence="3" id="KW-0732">Signal</keyword>
<dbReference type="CDD" id="cd02245">
    <property type="entry name" value="cupin_7S_vicilin-like_C"/>
    <property type="match status" value="1"/>
</dbReference>
<reference evidence="6" key="1">
    <citation type="submission" date="2025-08" db="UniProtKB">
        <authorList>
            <consortium name="RefSeq"/>
        </authorList>
    </citation>
    <scope>IDENTIFICATION</scope>
    <source>
        <tissue evidence="6">Stem</tissue>
    </source>
</reference>
<dbReference type="PROSITE" id="PS51257">
    <property type="entry name" value="PROKAR_LIPOPROTEIN"/>
    <property type="match status" value="1"/>
</dbReference>
<dbReference type="InterPro" id="IPR006045">
    <property type="entry name" value="Cupin_1"/>
</dbReference>
<feature type="compositionally biased region" description="Basic and acidic residues" evidence="2">
    <location>
        <begin position="281"/>
        <end position="315"/>
    </location>
</feature>
<dbReference type="RefSeq" id="XP_050942533.1">
    <property type="nucleotide sequence ID" value="XM_051086576.1"/>
</dbReference>
<feature type="chain" id="PRO_5047160036" evidence="3">
    <location>
        <begin position="28"/>
        <end position="833"/>
    </location>
</feature>
<dbReference type="Proteomes" id="UP001652600">
    <property type="component" value="Chromosome 6"/>
</dbReference>
<evidence type="ECO:0000313" key="6">
    <source>
        <dbReference type="RefSeq" id="XP_050942533.1"/>
    </source>
</evidence>
<dbReference type="InterPro" id="IPR011051">
    <property type="entry name" value="RmlC_Cupin_sf"/>
</dbReference>
<evidence type="ECO:0000313" key="5">
    <source>
        <dbReference type="Proteomes" id="UP001652600"/>
    </source>
</evidence>
<dbReference type="InterPro" id="IPR014710">
    <property type="entry name" value="RmlC-like_jellyroll"/>
</dbReference>
<feature type="compositionally biased region" description="Basic and acidic residues" evidence="2">
    <location>
        <begin position="147"/>
        <end position="233"/>
    </location>
</feature>
<evidence type="ECO:0000259" key="4">
    <source>
        <dbReference type="SMART" id="SM00835"/>
    </source>
</evidence>
<feature type="compositionally biased region" description="Basic and acidic residues" evidence="2">
    <location>
        <begin position="694"/>
        <end position="714"/>
    </location>
</feature>
<feature type="domain" description="Cupin type-1" evidence="4">
    <location>
        <begin position="613"/>
        <end position="793"/>
    </location>
</feature>
<name>A0ABM3KXN0_CUCME</name>
<evidence type="ECO:0000256" key="1">
    <source>
        <dbReference type="ARBA" id="ARBA00023597"/>
    </source>
</evidence>
<dbReference type="PANTHER" id="PTHR31189:SF41">
    <property type="entry name" value="VICILIN C72"/>
    <property type="match status" value="1"/>
</dbReference>
<comment type="similarity">
    <text evidence="1">Belongs to the 7S seed storage protein family.</text>
</comment>
<feature type="signal peptide" evidence="3">
    <location>
        <begin position="1"/>
        <end position="27"/>
    </location>
</feature>
<feature type="compositionally biased region" description="Basic and acidic residues" evidence="2">
    <location>
        <begin position="322"/>
        <end position="388"/>
    </location>
</feature>
<dbReference type="SMART" id="SM00835">
    <property type="entry name" value="Cupin_1"/>
    <property type="match status" value="2"/>
</dbReference>
<sequence>MAFSKVKFRLCLLALTLFLACVSVGLGAEGESLGSGVGVDNGCVNGCQELKGKNLDEYAACEKRCGVNQEVTEICRQWCQVMEPHGGEQQQRRCRQECEERLRDQKQGEDVEDKWRDPEREREEQRRREHEREERRRRERERERERGRGHRDENDRDPEREREERRREEQRREQEQRRREQERRERERRGEREDEEENQRGPDWRREQERREQERRRREQERERRERERRGEREDEEENQRDPDRRREQERREQERRRREQEQERRERERRGEREDEEENQRDPDRRREQERREQERRRREQEQERRERERRGEREDEEENQRDPDRRREQERREQERRRREQEQREREWEREHGRGGSQERRRGGQEEEISRKEEWEREERRRERQHGGRSRANEVNSRWTEQEQSHNPYYFQERQFQSRFRSDQGQWRVLERFSERSELLRGLKNQRLAILEARPQTFIIPHHIDAESVLFVVKGRATITTIVQERKETRKESYNVERGDVVTIPAGTTVYLANQENEDLQIVKLIQPVNNPGEFKDYLSGGGEAQSYYSVFSNDVLEAALNIPRDRLERIFKQRGERRGKIIRASQEQLKALSQRATSVKKGGRGARSLIKLESQSPVYNNQYGQMYEACPDEFPQLRRTDVATSVLDIKQGGMMVPHFNSRATWVVFVSEGTGSFEMGCPHVQGSQWQRGRREEERQWRREEEKELSDERSGRIERIAGRLSQGGVLVIPAGHPIAIMASPNENLRLVGFGINAENNKRNFLAGRENIMNEVDREAKELTFNVEGKQAEETFKSQKESFFTEGPEGGRRRSTETERTPLFSILKLAGYF</sequence>
<feature type="compositionally biased region" description="Basic and acidic residues" evidence="2">
    <location>
        <begin position="809"/>
        <end position="818"/>
    </location>
</feature>
<feature type="region of interest" description="Disordered" evidence="2">
    <location>
        <begin position="799"/>
        <end position="818"/>
    </location>
</feature>
<dbReference type="SUPFAM" id="SSF51182">
    <property type="entry name" value="RmlC-like cupins"/>
    <property type="match status" value="1"/>
</dbReference>
<dbReference type="Gene3D" id="2.60.120.10">
    <property type="entry name" value="Jelly Rolls"/>
    <property type="match status" value="2"/>
</dbReference>
<dbReference type="CDD" id="cd02244">
    <property type="entry name" value="cupin_7S_vicilin-like_N"/>
    <property type="match status" value="1"/>
</dbReference>
<evidence type="ECO:0000256" key="3">
    <source>
        <dbReference type="SAM" id="SignalP"/>
    </source>
</evidence>
<dbReference type="GeneID" id="103484183"/>
<dbReference type="PANTHER" id="PTHR31189">
    <property type="entry name" value="OS03G0336100 PROTEIN-RELATED"/>
    <property type="match status" value="1"/>
</dbReference>
<dbReference type="Pfam" id="PF00190">
    <property type="entry name" value="Cupin_1"/>
    <property type="match status" value="2"/>
</dbReference>
<feature type="compositionally biased region" description="Basic and acidic residues" evidence="2">
    <location>
        <begin position="240"/>
        <end position="274"/>
    </location>
</feature>
<dbReference type="InterPro" id="IPR050253">
    <property type="entry name" value="Seed_Storage-Functional"/>
</dbReference>
<evidence type="ECO:0000256" key="2">
    <source>
        <dbReference type="SAM" id="MobiDB-lite"/>
    </source>
</evidence>
<organism evidence="5 6">
    <name type="scientific">Cucumis melo</name>
    <name type="common">Muskmelon</name>
    <dbReference type="NCBI Taxonomy" id="3656"/>
    <lineage>
        <taxon>Eukaryota</taxon>
        <taxon>Viridiplantae</taxon>
        <taxon>Streptophyta</taxon>
        <taxon>Embryophyta</taxon>
        <taxon>Tracheophyta</taxon>
        <taxon>Spermatophyta</taxon>
        <taxon>Magnoliopsida</taxon>
        <taxon>eudicotyledons</taxon>
        <taxon>Gunneridae</taxon>
        <taxon>Pentapetalae</taxon>
        <taxon>rosids</taxon>
        <taxon>fabids</taxon>
        <taxon>Cucurbitales</taxon>
        <taxon>Cucurbitaceae</taxon>
        <taxon>Benincaseae</taxon>
        <taxon>Cucumis</taxon>
    </lineage>
</organism>
<feature type="region of interest" description="Disordered" evidence="2">
    <location>
        <begin position="147"/>
        <end position="408"/>
    </location>
</feature>